<dbReference type="InterPro" id="IPR023214">
    <property type="entry name" value="HAD_sf"/>
</dbReference>
<evidence type="ECO:0000256" key="3">
    <source>
        <dbReference type="ARBA" id="ARBA00022801"/>
    </source>
</evidence>
<dbReference type="Gene3D" id="3.40.50.1000">
    <property type="entry name" value="HAD superfamily/HAD-like"/>
    <property type="match status" value="1"/>
</dbReference>
<protein>
    <submittedName>
        <fullName evidence="6">Uncharacterized protein</fullName>
    </submittedName>
</protein>
<evidence type="ECO:0000256" key="1">
    <source>
        <dbReference type="ARBA" id="ARBA00001946"/>
    </source>
</evidence>
<comment type="caution">
    <text evidence="6">The sequence shown here is derived from an EMBL/GenBank/DDBJ whole genome shotgun (WGS) entry which is preliminary data.</text>
</comment>
<dbReference type="InterPro" id="IPR036412">
    <property type="entry name" value="HAD-like_sf"/>
</dbReference>
<keyword evidence="7" id="KW-1185">Reference proteome</keyword>
<proteinExistence type="inferred from homology"/>
<keyword evidence="2" id="KW-0479">Metal-binding</keyword>
<evidence type="ECO:0000256" key="4">
    <source>
        <dbReference type="ARBA" id="ARBA00022842"/>
    </source>
</evidence>
<name>R1IM70_9GAMM</name>
<gene>
    <name evidence="6" type="ORF">D515_01709</name>
</gene>
<dbReference type="Gene3D" id="3.30.1240.10">
    <property type="match status" value="1"/>
</dbReference>
<keyword evidence="4" id="KW-0460">Magnesium</keyword>
<dbReference type="PROSITE" id="PS01228">
    <property type="entry name" value="COF_1"/>
    <property type="match status" value="1"/>
</dbReference>
<dbReference type="PANTHER" id="PTHR47267:SF4">
    <property type="entry name" value="PYRIDOXAL PHOSPHATE PHOSPHATASE YIGL"/>
    <property type="match status" value="1"/>
</dbReference>
<dbReference type="InterPro" id="IPR000150">
    <property type="entry name" value="Cof"/>
</dbReference>
<dbReference type="SFLD" id="SFLDG01144">
    <property type="entry name" value="C2.B.4:_PGP_Like"/>
    <property type="match status" value="1"/>
</dbReference>
<comment type="similarity">
    <text evidence="5">Belongs to the HAD-like hydrolase superfamily. Cof family.</text>
</comment>
<dbReference type="NCBIfam" id="TIGR00099">
    <property type="entry name" value="Cof-subfamily"/>
    <property type="match status" value="1"/>
</dbReference>
<dbReference type="PANTHER" id="PTHR47267">
    <property type="match status" value="1"/>
</dbReference>
<dbReference type="AlphaFoldDB" id="R1IM70"/>
<dbReference type="EMBL" id="ANFM02000002">
    <property type="protein sequence ID" value="EOD81801.1"/>
    <property type="molecule type" value="Genomic_DNA"/>
</dbReference>
<evidence type="ECO:0000256" key="2">
    <source>
        <dbReference type="ARBA" id="ARBA00022723"/>
    </source>
</evidence>
<keyword evidence="3" id="KW-0378">Hydrolase</keyword>
<reference evidence="6 7" key="1">
    <citation type="journal article" date="2014" name="PLoS ONE">
        <title>Grimontia indica AK16(T), sp. nov., Isolated from a Seawater Sample Reports the Presence of Pathogenic Genes Similar to Vibrio Genus.</title>
        <authorList>
            <person name="Singh A."/>
            <person name="Vaidya B."/>
            <person name="Khatri I."/>
            <person name="Srinivas T.N."/>
            <person name="Subramanian S."/>
            <person name="Korpole S."/>
            <person name="Pinnaka A.K."/>
        </authorList>
    </citation>
    <scope>NUCLEOTIDE SEQUENCE [LARGE SCALE GENOMIC DNA]</scope>
    <source>
        <strain evidence="6 7">AK16</strain>
    </source>
</reference>
<dbReference type="GO" id="GO:0016791">
    <property type="term" value="F:phosphatase activity"/>
    <property type="evidence" value="ECO:0007669"/>
    <property type="project" value="UniProtKB-ARBA"/>
</dbReference>
<dbReference type="InterPro" id="IPR006379">
    <property type="entry name" value="HAD-SF_hydro_IIB"/>
</dbReference>
<accession>R1IM70</accession>
<evidence type="ECO:0000256" key="5">
    <source>
        <dbReference type="ARBA" id="ARBA00034778"/>
    </source>
</evidence>
<sequence length="296" mass="32888">MAGILIPFISPFSGYTGEVFKNIFSPIEVSMYKIVASDLDGTLLTPEHTIAPFTREVLQRLHAKGEHFVFATGRHHIDVAHIRKSVGIPACMITSNGARVHDENDKLIFSRNVDPALVAQLVEMVKGDETITIHIYRENDWLLNRVDEDLAKYHKDSGFSFKEFDVENPPVDDVAKIFFIRHDHDYLMGYEQKFVETFGDKVSVAFSTPFCLEVMAAGVSKGEALKAVAEIKGFSLNECIAFGDGMNDVEMLSAAKKGLIMETAHPRVKATLPDNEVIGSNAEEAVARYLETHLLG</sequence>
<dbReference type="GO" id="GO:0000287">
    <property type="term" value="F:magnesium ion binding"/>
    <property type="evidence" value="ECO:0007669"/>
    <property type="project" value="UniProtKB-ARBA"/>
</dbReference>
<organism evidence="6 7">
    <name type="scientific">Grimontia indica</name>
    <dbReference type="NCBI Taxonomy" id="1056512"/>
    <lineage>
        <taxon>Bacteria</taxon>
        <taxon>Pseudomonadati</taxon>
        <taxon>Pseudomonadota</taxon>
        <taxon>Gammaproteobacteria</taxon>
        <taxon>Vibrionales</taxon>
        <taxon>Vibrionaceae</taxon>
        <taxon>Grimontia</taxon>
    </lineage>
</organism>
<dbReference type="SUPFAM" id="SSF56784">
    <property type="entry name" value="HAD-like"/>
    <property type="match status" value="1"/>
</dbReference>
<dbReference type="SFLD" id="SFLDS00003">
    <property type="entry name" value="Haloacid_Dehalogenase"/>
    <property type="match status" value="1"/>
</dbReference>
<dbReference type="eggNOG" id="COG0561">
    <property type="taxonomic scope" value="Bacteria"/>
</dbReference>
<dbReference type="SFLD" id="SFLDG01140">
    <property type="entry name" value="C2.B:_Phosphomannomutase_and_P"/>
    <property type="match status" value="1"/>
</dbReference>
<dbReference type="Pfam" id="PF08282">
    <property type="entry name" value="Hydrolase_3"/>
    <property type="match status" value="1"/>
</dbReference>
<evidence type="ECO:0000313" key="6">
    <source>
        <dbReference type="EMBL" id="EOD81801.1"/>
    </source>
</evidence>
<evidence type="ECO:0000313" key="7">
    <source>
        <dbReference type="Proteomes" id="UP000011223"/>
    </source>
</evidence>
<dbReference type="PROSITE" id="PS01229">
    <property type="entry name" value="COF_2"/>
    <property type="match status" value="1"/>
</dbReference>
<dbReference type="NCBIfam" id="TIGR01484">
    <property type="entry name" value="HAD-SF-IIB"/>
    <property type="match status" value="1"/>
</dbReference>
<dbReference type="CDD" id="cd07516">
    <property type="entry name" value="HAD_Pase"/>
    <property type="match status" value="1"/>
</dbReference>
<dbReference type="Proteomes" id="UP000011223">
    <property type="component" value="Unassembled WGS sequence"/>
</dbReference>
<comment type="cofactor">
    <cofactor evidence="1">
        <name>Mg(2+)</name>
        <dbReference type="ChEBI" id="CHEBI:18420"/>
    </cofactor>
</comment>